<evidence type="ECO:0000256" key="2">
    <source>
        <dbReference type="ARBA" id="ARBA00022741"/>
    </source>
</evidence>
<keyword evidence="2" id="KW-0547">Nucleotide-binding</keyword>
<evidence type="ECO:0000259" key="4">
    <source>
        <dbReference type="PROSITE" id="PS50209"/>
    </source>
</evidence>
<dbReference type="Proteomes" id="UP000005408">
    <property type="component" value="Unassembled WGS sequence"/>
</dbReference>
<dbReference type="EnsemblMetazoa" id="G27051.1">
    <property type="protein sequence ID" value="G27051.1:cds"/>
    <property type="gene ID" value="G27051"/>
</dbReference>
<evidence type="ECO:0000256" key="1">
    <source>
        <dbReference type="ARBA" id="ARBA00007381"/>
    </source>
</evidence>
<protein>
    <recommendedName>
        <fullName evidence="4">CARD domain-containing protein</fullName>
    </recommendedName>
</protein>
<dbReference type="PRINTS" id="PR00301">
    <property type="entry name" value="HEATSHOCK70"/>
</dbReference>
<dbReference type="InterPro" id="IPR001315">
    <property type="entry name" value="CARD"/>
</dbReference>
<dbReference type="CDD" id="cd01671">
    <property type="entry name" value="CARD"/>
    <property type="match status" value="2"/>
</dbReference>
<proteinExistence type="inferred from homology"/>
<comment type="similarity">
    <text evidence="1">Belongs to the heat shock protein 70 family.</text>
</comment>
<dbReference type="GO" id="GO:0140662">
    <property type="term" value="F:ATP-dependent protein folding chaperone"/>
    <property type="evidence" value="ECO:0007669"/>
    <property type="project" value="InterPro"/>
</dbReference>
<dbReference type="Pfam" id="PF00012">
    <property type="entry name" value="HSP70"/>
    <property type="match status" value="1"/>
</dbReference>
<accession>A0A8W8LDD1</accession>
<evidence type="ECO:0000313" key="5">
    <source>
        <dbReference type="EnsemblMetazoa" id="G27051.1:cds"/>
    </source>
</evidence>
<dbReference type="InterPro" id="IPR011029">
    <property type="entry name" value="DEATH-like_dom_sf"/>
</dbReference>
<dbReference type="Gene3D" id="3.30.420.40">
    <property type="match status" value="2"/>
</dbReference>
<dbReference type="CDD" id="cd10229">
    <property type="entry name" value="ASKHA_NBD_HSP70_HSPA12"/>
    <property type="match status" value="1"/>
</dbReference>
<reference evidence="5" key="1">
    <citation type="submission" date="2022-08" db="UniProtKB">
        <authorList>
            <consortium name="EnsemblMetazoa"/>
        </authorList>
    </citation>
    <scope>IDENTIFICATION</scope>
    <source>
        <strain evidence="5">05x7-T-G4-1.051#20</strain>
    </source>
</reference>
<dbReference type="InterPro" id="IPR043129">
    <property type="entry name" value="ATPase_NBD"/>
</dbReference>
<dbReference type="PROSITE" id="PS50209">
    <property type="entry name" value="CARD"/>
    <property type="match status" value="1"/>
</dbReference>
<dbReference type="GO" id="GO:0005524">
    <property type="term" value="F:ATP binding"/>
    <property type="evidence" value="ECO:0007669"/>
    <property type="project" value="UniProtKB-KW"/>
</dbReference>
<sequence>MPPGISIRAVDNKKIVSDSPNMALQEVQRGFLFLLESLHQEEQLICFIRCKCRLPPLCDDERIEIRDGKGYFKKKELLKCLISKGELTCSEFLEMFRSYQNLYSQFCIAKQSVIQADGLLQDIALTNDRLVDYAELLLEEMEPGSMSDILFCYGVLNSAEHLEINSNKLKRRRSAKILLDKTREQPDKMPVFCHALVKTRCSRAIEYIRNGVNESLPPFRRDSVRCVTFNFRKLIKNLGDCQFRREFLFQYMRRRGYIDNNTEPKECVLIKAGIRGKKPGCDCIWELTRQQDLALLERMFGLLDERKAHPRSKINLSLGIEVLSEKKDFFLEQLEPTHISHILLEEEAFSVDDHDAVNNKTNRREKIEALLDILKNDGSELTFETFIFALRNNIFIMNNLQPGAEIQTADHGSTENEIQVREVGPPQRSEDTETAAELDVIVSIPVEGDEERIRRAVEQLQIDSNFKVEVAQVSHLMVESVDMGSVVLRLVAMTDYASERLLAENGENMKKLVETFLKFSDLKEDMIKGNIKVTVLVPEEEIGSDDQTMASDKEIKVKENWNMLVEELEPSILAKKLLEKGVLNDSDVTAINSEITRKGKVECLLNMLPSVKGIDAYAALFESLHELGKTDIVDQIKPSENMHQEAEKVRYGLLSRLKEVIDEIESEFIEETFKQCGFLENPMDKVKSYMSKSRKERALNFLMSILVNDAYVLAFKNVLDSYKLNPLYKLKMPIDESIFSRSPRTTRKRSKGEKLFECEYKVIRKGKEVEDAHMDWESSYSDMERQTDVPKPKYYEPKKILDPKPRPVRQAQVAVPKRIYGRPGEEGSKENEEEWPVVVALDFGTTYSGYAFWRKENPSEITTGKWNTGSKEVLESLKTPTSLLLNQNNEVIEFGYKAEKIFKELAEDEDDKGYRYFRQFKMTLHNESLFDEKRPIPDHLKRPLEALEVFSLSIRDLRDECFRDFDNKRIKVDPDDILWILTVPAIWGDSAKQFMRKAAEKAGIPSDQLKLALEPEAAAIYVMKEAKTVFGKGTVTTFNPGTKIMVADLGGGTADLTVLEVKEDRKMKQLHQSAGGAWGGNLINKKIWEIMEEIFGSDVIEDFKKQTSDFMEMESIIELKKRDITIGSKLELPIFPSLSGLCKQDYRTLIKNSKYGNSVKARTGKLRFEPDMVQKIFDLTFTNLFTVVEKVLKHENAVGVNDIILVGGFAQADIIVKQFEEKFSGYKVIVPIDPVLAVLKGAVMFGQDIDIISSRITAHTYGFDAMRHFRDGDLRSKKRKIDNTIYCVDLFEKMVAIGESVDVGKTFEKEVFASSKEMKSMVLKFYQSEIKNPTYVTDYGCECIGKLSVEMPDLSGGTERSVMVSIKFGETEITVCGVDKTTGKKQETVLDLLRDTK</sequence>
<name>A0A8W8LDD1_MAGGI</name>
<dbReference type="InterPro" id="IPR013126">
    <property type="entry name" value="Hsp_70_fam"/>
</dbReference>
<feature type="domain" description="CARD" evidence="4">
    <location>
        <begin position="549"/>
        <end position="639"/>
    </location>
</feature>
<dbReference type="Gene3D" id="1.10.533.10">
    <property type="entry name" value="Death Domain, Fas"/>
    <property type="match status" value="3"/>
</dbReference>
<dbReference type="SUPFAM" id="SSF53067">
    <property type="entry name" value="Actin-like ATPase domain"/>
    <property type="match status" value="2"/>
</dbReference>
<dbReference type="SUPFAM" id="SSF47986">
    <property type="entry name" value="DEATH domain"/>
    <property type="match status" value="3"/>
</dbReference>
<keyword evidence="3" id="KW-0067">ATP-binding</keyword>
<dbReference type="PANTHER" id="PTHR14187">
    <property type="entry name" value="ALPHA KINASE/ELONGATION FACTOR 2 KINASE"/>
    <property type="match status" value="1"/>
</dbReference>
<dbReference type="OrthoDB" id="2963168at2759"/>
<dbReference type="Gene3D" id="3.90.640.10">
    <property type="entry name" value="Actin, Chain A, domain 4"/>
    <property type="match status" value="1"/>
</dbReference>
<organism evidence="5 6">
    <name type="scientific">Magallana gigas</name>
    <name type="common">Pacific oyster</name>
    <name type="synonym">Crassostrea gigas</name>
    <dbReference type="NCBI Taxonomy" id="29159"/>
    <lineage>
        <taxon>Eukaryota</taxon>
        <taxon>Metazoa</taxon>
        <taxon>Spiralia</taxon>
        <taxon>Lophotrochozoa</taxon>
        <taxon>Mollusca</taxon>
        <taxon>Bivalvia</taxon>
        <taxon>Autobranchia</taxon>
        <taxon>Pteriomorphia</taxon>
        <taxon>Ostreida</taxon>
        <taxon>Ostreoidea</taxon>
        <taxon>Ostreidae</taxon>
        <taxon>Magallana</taxon>
    </lineage>
</organism>
<evidence type="ECO:0000256" key="3">
    <source>
        <dbReference type="ARBA" id="ARBA00022840"/>
    </source>
</evidence>
<keyword evidence="6" id="KW-1185">Reference proteome</keyword>
<dbReference type="Pfam" id="PF00619">
    <property type="entry name" value="CARD"/>
    <property type="match status" value="2"/>
</dbReference>
<dbReference type="PANTHER" id="PTHR14187:SF5">
    <property type="entry name" value="HEAT SHOCK 70 KDA PROTEIN 12A"/>
    <property type="match status" value="1"/>
</dbReference>
<evidence type="ECO:0000313" key="6">
    <source>
        <dbReference type="Proteomes" id="UP000005408"/>
    </source>
</evidence>
<dbReference type="GO" id="GO:0042981">
    <property type="term" value="P:regulation of apoptotic process"/>
    <property type="evidence" value="ECO:0007669"/>
    <property type="project" value="InterPro"/>
</dbReference>